<dbReference type="AlphaFoldDB" id="A0A139IQ01"/>
<organism evidence="2 3">
    <name type="scientific">Pseudocercospora musae</name>
    <dbReference type="NCBI Taxonomy" id="113226"/>
    <lineage>
        <taxon>Eukaryota</taxon>
        <taxon>Fungi</taxon>
        <taxon>Dikarya</taxon>
        <taxon>Ascomycota</taxon>
        <taxon>Pezizomycotina</taxon>
        <taxon>Dothideomycetes</taxon>
        <taxon>Dothideomycetidae</taxon>
        <taxon>Mycosphaerellales</taxon>
        <taxon>Mycosphaerellaceae</taxon>
        <taxon>Pseudocercospora</taxon>
    </lineage>
</organism>
<feature type="region of interest" description="Disordered" evidence="1">
    <location>
        <begin position="69"/>
        <end position="117"/>
    </location>
</feature>
<dbReference type="EMBL" id="LFZO01000028">
    <property type="protein sequence ID" value="KXT16878.1"/>
    <property type="molecule type" value="Genomic_DNA"/>
</dbReference>
<reference evidence="2 3" key="1">
    <citation type="submission" date="2015-07" db="EMBL/GenBank/DDBJ databases">
        <title>Comparative genomics of the Sigatoka disease complex on banana suggests a link between parallel evolutionary changes in Pseudocercospora fijiensis and Pseudocercospora eumusae and increased virulence on the banana host.</title>
        <authorList>
            <person name="Chang T.-C."/>
            <person name="Salvucci A."/>
            <person name="Crous P.W."/>
            <person name="Stergiopoulos I."/>
        </authorList>
    </citation>
    <scope>NUCLEOTIDE SEQUENCE [LARGE SCALE GENOMIC DNA]</scope>
    <source>
        <strain evidence="2 3">CBS 116634</strain>
    </source>
</reference>
<dbReference type="InterPro" id="IPR035979">
    <property type="entry name" value="RBD_domain_sf"/>
</dbReference>
<evidence type="ECO:0008006" key="4">
    <source>
        <dbReference type="Google" id="ProtNLM"/>
    </source>
</evidence>
<feature type="region of interest" description="Disordered" evidence="1">
    <location>
        <begin position="1"/>
        <end position="32"/>
    </location>
</feature>
<gene>
    <name evidence="2" type="ORF">AC579_4741</name>
</gene>
<sequence length="309" mass="33897">MAVPSSGNLPSLRDIGDPFDDDLSHFPTGGATSFRLDCTQARLDRLAKLKPFPIRASKEVDSGIKAHETPDEALHQSPPSSPSSVASAPASLGSQGTTSETNTTTDSTTGEADVEETHVVPPKLHRFGAFVVELRPSKLPYLMELFNWSQRSLPADACLFVGNLPASLSNHALTVQVHELFAQYGTCYVRVGRVHASPQKPYALVQFQSVPVADSTRRHCFQFPLVMGGRALRVLPSTARRIIKIAPRPGTNHDLRLAVDMLMRFVPVESVAWGIHRPMVEVRFHHHGDFLWAQYLVNNGVLGAAFVMF</sequence>
<evidence type="ECO:0000313" key="2">
    <source>
        <dbReference type="EMBL" id="KXT16878.1"/>
    </source>
</evidence>
<dbReference type="InterPro" id="IPR012677">
    <property type="entry name" value="Nucleotide-bd_a/b_plait_sf"/>
</dbReference>
<dbReference type="SUPFAM" id="SSF54928">
    <property type="entry name" value="RNA-binding domain, RBD"/>
    <property type="match status" value="1"/>
</dbReference>
<dbReference type="OrthoDB" id="410044at2759"/>
<evidence type="ECO:0000256" key="1">
    <source>
        <dbReference type="SAM" id="MobiDB-lite"/>
    </source>
</evidence>
<proteinExistence type="predicted"/>
<comment type="caution">
    <text evidence="2">The sequence shown here is derived from an EMBL/GenBank/DDBJ whole genome shotgun (WGS) entry which is preliminary data.</text>
</comment>
<dbReference type="STRING" id="113226.A0A139IQ01"/>
<accession>A0A139IQ01</accession>
<keyword evidence="3" id="KW-1185">Reference proteome</keyword>
<evidence type="ECO:0000313" key="3">
    <source>
        <dbReference type="Proteomes" id="UP000073492"/>
    </source>
</evidence>
<dbReference type="Proteomes" id="UP000073492">
    <property type="component" value="Unassembled WGS sequence"/>
</dbReference>
<name>A0A139IQ01_9PEZI</name>
<feature type="compositionally biased region" description="Low complexity" evidence="1">
    <location>
        <begin position="82"/>
        <end position="110"/>
    </location>
</feature>
<dbReference type="Gene3D" id="3.30.70.330">
    <property type="match status" value="1"/>
</dbReference>
<dbReference type="GO" id="GO:0003676">
    <property type="term" value="F:nucleic acid binding"/>
    <property type="evidence" value="ECO:0007669"/>
    <property type="project" value="InterPro"/>
</dbReference>
<protein>
    <recommendedName>
        <fullName evidence="4">RRM domain-containing protein</fullName>
    </recommendedName>
</protein>